<gene>
    <name evidence="2" type="ORF">K7432_016920</name>
</gene>
<feature type="non-terminal residue" evidence="2">
    <location>
        <position position="115"/>
    </location>
</feature>
<organism evidence="2 3">
    <name type="scientific">Basidiobolus ranarum</name>
    <dbReference type="NCBI Taxonomy" id="34480"/>
    <lineage>
        <taxon>Eukaryota</taxon>
        <taxon>Fungi</taxon>
        <taxon>Fungi incertae sedis</taxon>
        <taxon>Zoopagomycota</taxon>
        <taxon>Entomophthoromycotina</taxon>
        <taxon>Basidiobolomycetes</taxon>
        <taxon>Basidiobolales</taxon>
        <taxon>Basidiobolaceae</taxon>
        <taxon>Basidiobolus</taxon>
    </lineage>
</organism>
<reference evidence="2 3" key="1">
    <citation type="submission" date="2023-04" db="EMBL/GenBank/DDBJ databases">
        <title>Genome of Basidiobolus ranarum AG-B5.</title>
        <authorList>
            <person name="Stajich J.E."/>
            <person name="Carter-House D."/>
            <person name="Gryganskyi A."/>
        </authorList>
    </citation>
    <scope>NUCLEOTIDE SEQUENCE [LARGE SCALE GENOMIC DNA]</scope>
    <source>
        <strain evidence="2 3">AG-B5</strain>
    </source>
</reference>
<proteinExistence type="predicted"/>
<comment type="caution">
    <text evidence="2">The sequence shown here is derived from an EMBL/GenBank/DDBJ whole genome shotgun (WGS) entry which is preliminary data.</text>
</comment>
<feature type="compositionally biased region" description="Basic and acidic residues" evidence="1">
    <location>
        <begin position="66"/>
        <end position="75"/>
    </location>
</feature>
<evidence type="ECO:0000313" key="2">
    <source>
        <dbReference type="EMBL" id="KAK9759751.1"/>
    </source>
</evidence>
<dbReference type="EMBL" id="JASJQH010003147">
    <property type="protein sequence ID" value="KAK9759751.1"/>
    <property type="molecule type" value="Genomic_DNA"/>
</dbReference>
<keyword evidence="3" id="KW-1185">Reference proteome</keyword>
<evidence type="ECO:0000256" key="1">
    <source>
        <dbReference type="SAM" id="MobiDB-lite"/>
    </source>
</evidence>
<name>A0ABR2WE48_9FUNG</name>
<feature type="region of interest" description="Disordered" evidence="1">
    <location>
        <begin position="64"/>
        <end position="87"/>
    </location>
</feature>
<accession>A0ABR2WE48</accession>
<dbReference type="Proteomes" id="UP001479436">
    <property type="component" value="Unassembled WGS sequence"/>
</dbReference>
<protein>
    <submittedName>
        <fullName evidence="2">Uncharacterized protein</fullName>
    </submittedName>
</protein>
<evidence type="ECO:0000313" key="3">
    <source>
        <dbReference type="Proteomes" id="UP001479436"/>
    </source>
</evidence>
<sequence>MAQQQQQHPLTELERDVRVVNSFDSKLLPEQKVHEFVHTSGQGLSNLHLLSGRKAPSIEQAVTKANRTERARIESPRPNTSIPRYHNDLSPDKLGMVGFVTETVSVAKDLISHRI</sequence>